<name>A0A9W9DD64_9AGAR</name>
<dbReference type="EMBL" id="JANVFS010000060">
    <property type="protein sequence ID" value="KAJ4464296.1"/>
    <property type="molecule type" value="Genomic_DNA"/>
</dbReference>
<dbReference type="AlphaFoldDB" id="A0A9W9DD64"/>
<comment type="caution">
    <text evidence="3">The sequence shown here is derived from an EMBL/GenBank/DDBJ whole genome shotgun (WGS) entry which is preliminary data.</text>
</comment>
<dbReference type="GO" id="GO:0030479">
    <property type="term" value="C:actin cortical patch"/>
    <property type="evidence" value="ECO:0007669"/>
    <property type="project" value="TreeGrafter"/>
</dbReference>
<dbReference type="Proteomes" id="UP001150238">
    <property type="component" value="Unassembled WGS sequence"/>
</dbReference>
<dbReference type="PANTHER" id="PTHR28208:SF1">
    <property type="entry name" value="FILAMENT ORGANIZATION PROTEIN APP1-LIKE, PUTATIVE (AFU_ORTHOLOGUE AFUA_1G06650)-RELATED"/>
    <property type="match status" value="1"/>
</dbReference>
<dbReference type="PANTHER" id="PTHR28208">
    <property type="entry name" value="PHOSPHATIDATE PHOSPHATASE APP1"/>
    <property type="match status" value="1"/>
</dbReference>
<evidence type="ECO:0000313" key="4">
    <source>
        <dbReference type="Proteomes" id="UP001150238"/>
    </source>
</evidence>
<accession>A0A9W9DD64</accession>
<dbReference type="GO" id="GO:0008195">
    <property type="term" value="F:phosphatidate phosphatase activity"/>
    <property type="evidence" value="ECO:0007669"/>
    <property type="project" value="InterPro"/>
</dbReference>
<dbReference type="Pfam" id="PF09949">
    <property type="entry name" value="APP1_cat"/>
    <property type="match status" value="1"/>
</dbReference>
<reference evidence="3" key="2">
    <citation type="journal article" date="2023" name="Proc. Natl. Acad. Sci. U.S.A.">
        <title>A global phylogenomic analysis of the shiitake genus Lentinula.</title>
        <authorList>
            <person name="Sierra-Patev S."/>
            <person name="Min B."/>
            <person name="Naranjo-Ortiz M."/>
            <person name="Looney B."/>
            <person name="Konkel Z."/>
            <person name="Slot J.C."/>
            <person name="Sakamoto Y."/>
            <person name="Steenwyk J.L."/>
            <person name="Rokas A."/>
            <person name="Carro J."/>
            <person name="Camarero S."/>
            <person name="Ferreira P."/>
            <person name="Molpeceres G."/>
            <person name="Ruiz-Duenas F.J."/>
            <person name="Serrano A."/>
            <person name="Henrissat B."/>
            <person name="Drula E."/>
            <person name="Hughes K.W."/>
            <person name="Mata J.L."/>
            <person name="Ishikawa N.K."/>
            <person name="Vargas-Isla R."/>
            <person name="Ushijima S."/>
            <person name="Smith C.A."/>
            <person name="Donoghue J."/>
            <person name="Ahrendt S."/>
            <person name="Andreopoulos W."/>
            <person name="He G."/>
            <person name="LaButti K."/>
            <person name="Lipzen A."/>
            <person name="Ng V."/>
            <person name="Riley R."/>
            <person name="Sandor L."/>
            <person name="Barry K."/>
            <person name="Martinez A.T."/>
            <person name="Xiao Y."/>
            <person name="Gibbons J.G."/>
            <person name="Terashima K."/>
            <person name="Grigoriev I.V."/>
            <person name="Hibbett D."/>
        </authorList>
    </citation>
    <scope>NUCLEOTIDE SEQUENCE</scope>
    <source>
        <strain evidence="3">Sp2 HRB7682 ss15</strain>
    </source>
</reference>
<feature type="domain" description="Phosphatidate phosphatase APP1 catalytic" evidence="2">
    <location>
        <begin position="174"/>
        <end position="335"/>
    </location>
</feature>
<dbReference type="InterPro" id="IPR019236">
    <property type="entry name" value="APP1_cat"/>
</dbReference>
<reference evidence="3" key="1">
    <citation type="submission" date="2022-08" db="EMBL/GenBank/DDBJ databases">
        <authorList>
            <consortium name="DOE Joint Genome Institute"/>
            <person name="Min B."/>
            <person name="Riley R."/>
            <person name="Sierra-Patev S."/>
            <person name="Naranjo-Ortiz M."/>
            <person name="Looney B."/>
            <person name="Konkel Z."/>
            <person name="Slot J.C."/>
            <person name="Sakamoto Y."/>
            <person name="Steenwyk J.L."/>
            <person name="Rokas A."/>
            <person name="Carro J."/>
            <person name="Camarero S."/>
            <person name="Ferreira P."/>
            <person name="Molpeceres G."/>
            <person name="Ruiz-Duenas F.J."/>
            <person name="Serrano A."/>
            <person name="Henrissat B."/>
            <person name="Drula E."/>
            <person name="Hughes K.W."/>
            <person name="Mata J.L."/>
            <person name="Ishikawa N.K."/>
            <person name="Vargas-Isla R."/>
            <person name="Ushijima S."/>
            <person name="Smith C.A."/>
            <person name="Ahrendt S."/>
            <person name="Andreopoulos W."/>
            <person name="He G."/>
            <person name="Labutti K."/>
            <person name="Lipzen A."/>
            <person name="Ng V."/>
            <person name="Sandor L."/>
            <person name="Barry K."/>
            <person name="Martinez A.T."/>
            <person name="Xiao Y."/>
            <person name="Gibbons J.G."/>
            <person name="Terashima K."/>
            <person name="Hibbett D.S."/>
            <person name="Grigoriev I.V."/>
        </authorList>
    </citation>
    <scope>NUCLEOTIDE SEQUENCE</scope>
    <source>
        <strain evidence="3">Sp2 HRB7682 ss15</strain>
    </source>
</reference>
<evidence type="ECO:0000259" key="2">
    <source>
        <dbReference type="Pfam" id="PF09949"/>
    </source>
</evidence>
<sequence length="384" mass="41997">MTIMKFPFIALVWTSALFLALHVEARPHPRRVELTSTLLLNGMGYQPHGDGDVSISIESFAHMGEPKSMGPLTHLLNETLHKLHVDVDHIGDHMATAVERLRLFAAVGIPLDKLELTINGCEKKAVSLPRTGFKNLGIVQASVSVGKCPSALLTAKTHNSETATIYSSPPPGLGVISDIDDTIKITDVLDPDKMIENTMYKDPVPVAGMPVLYASLAKSLTTQSIPPQFIYLSGSPFELFPFLSSFLKSQFSASLGPLLLQSLSITNPAEIFKSLGDGKSGQGKIDYKVGQIKRIHGYYPQKSFLTIGDSGEKDPEVYGKAYNEFGGKFIRCIWIHLIDDKKADNSDERFEAAFKGVPEDRIRKFHTSEIPSLSKIDVAGGKCN</sequence>
<evidence type="ECO:0000256" key="1">
    <source>
        <dbReference type="SAM" id="SignalP"/>
    </source>
</evidence>
<organism evidence="3 4">
    <name type="scientific">Lentinula lateritia</name>
    <dbReference type="NCBI Taxonomy" id="40482"/>
    <lineage>
        <taxon>Eukaryota</taxon>
        <taxon>Fungi</taxon>
        <taxon>Dikarya</taxon>
        <taxon>Basidiomycota</taxon>
        <taxon>Agaricomycotina</taxon>
        <taxon>Agaricomycetes</taxon>
        <taxon>Agaricomycetidae</taxon>
        <taxon>Agaricales</taxon>
        <taxon>Marasmiineae</taxon>
        <taxon>Omphalotaceae</taxon>
        <taxon>Lentinula</taxon>
    </lineage>
</organism>
<protein>
    <recommendedName>
        <fullName evidence="2">Phosphatidate phosphatase APP1 catalytic domain-containing protein</fullName>
    </recommendedName>
</protein>
<proteinExistence type="predicted"/>
<feature type="chain" id="PRO_5040808172" description="Phosphatidate phosphatase APP1 catalytic domain-containing protein" evidence="1">
    <location>
        <begin position="26"/>
        <end position="384"/>
    </location>
</feature>
<feature type="signal peptide" evidence="1">
    <location>
        <begin position="1"/>
        <end position="25"/>
    </location>
</feature>
<evidence type="ECO:0000313" key="3">
    <source>
        <dbReference type="EMBL" id="KAJ4464296.1"/>
    </source>
</evidence>
<gene>
    <name evidence="3" type="ORF">C8J55DRAFT_285195</name>
</gene>
<dbReference type="InterPro" id="IPR052935">
    <property type="entry name" value="Mg2+_PAP"/>
</dbReference>
<keyword evidence="1" id="KW-0732">Signal</keyword>